<dbReference type="CDD" id="cd10446">
    <property type="entry name" value="GIY-YIG_unchar_1"/>
    <property type="match status" value="1"/>
</dbReference>
<name>A0A1C1YSA9_9HYPH</name>
<evidence type="ECO:0000313" key="1">
    <source>
        <dbReference type="EMBL" id="OCW56402.1"/>
    </source>
</evidence>
<evidence type="ECO:0008006" key="3">
    <source>
        <dbReference type="Google" id="ProtNLM"/>
    </source>
</evidence>
<dbReference type="EMBL" id="LQZT01000042">
    <property type="protein sequence ID" value="OCW56402.1"/>
    <property type="molecule type" value="Genomic_DNA"/>
</dbReference>
<dbReference type="AlphaFoldDB" id="A0A1C1YSA9"/>
<keyword evidence="2" id="KW-1185">Reference proteome</keyword>
<evidence type="ECO:0000313" key="2">
    <source>
        <dbReference type="Proteomes" id="UP000094795"/>
    </source>
</evidence>
<comment type="caution">
    <text evidence="1">The sequence shown here is derived from an EMBL/GenBank/DDBJ whole genome shotgun (WGS) entry which is preliminary data.</text>
</comment>
<dbReference type="Proteomes" id="UP000094795">
    <property type="component" value="Unassembled WGS sequence"/>
</dbReference>
<protein>
    <recommendedName>
        <fullName evidence="3">GIY-YIG domain-containing protein</fullName>
    </recommendedName>
</protein>
<proteinExistence type="predicted"/>
<sequence length="278" mass="31408">MLMLFDLLQLSSPDFAPEACKLHLARPNVAGEHPLDVFKRGEFDEWQSWQTKRNFSRPFVVALIVMPGAKWLFAGLYAVEGKPEAVTPEGLLEFRWRYPLRRVEAEKAPHGRIVVSYDYRSRQTYPYAESHQHQLVVSEILKEPPSVAGFPGFREVNISLADLKVIIGQSLADWRAALSSVKGIYLITDPGTGKAYVGKADGVWGFWGRFCAYADTLHGANHGLKMRIEDAGIEAALDWRLAILEVVDLHADNALVYARESFWKTVLMTRDPHGYNHN</sequence>
<gene>
    <name evidence="1" type="ORF">AWJ14_20180</name>
</gene>
<dbReference type="InterPro" id="IPR035901">
    <property type="entry name" value="GIY-YIG_endonuc_sf"/>
</dbReference>
<reference evidence="1 2" key="1">
    <citation type="submission" date="2015-12" db="EMBL/GenBank/DDBJ databases">
        <authorList>
            <person name="Shamseldin A."/>
            <person name="Moawad H."/>
            <person name="Abd El-Rahim W.M."/>
            <person name="Sadowsky M.J."/>
        </authorList>
    </citation>
    <scope>NUCLEOTIDE SEQUENCE [LARGE SCALE GENOMIC DNA]</scope>
    <source>
        <strain evidence="1 2">JC234</strain>
    </source>
</reference>
<dbReference type="SUPFAM" id="SSF82771">
    <property type="entry name" value="GIY-YIG endonuclease"/>
    <property type="match status" value="1"/>
</dbReference>
<organism evidence="1 2">
    <name type="scientific">Hoeflea olei</name>
    <dbReference type="NCBI Taxonomy" id="1480615"/>
    <lineage>
        <taxon>Bacteria</taxon>
        <taxon>Pseudomonadati</taxon>
        <taxon>Pseudomonadota</taxon>
        <taxon>Alphaproteobacteria</taxon>
        <taxon>Hyphomicrobiales</taxon>
        <taxon>Rhizobiaceae</taxon>
        <taxon>Hoeflea</taxon>
    </lineage>
</organism>
<accession>A0A1C1YSA9</accession>
<dbReference type="Gene3D" id="3.40.1440.10">
    <property type="entry name" value="GIY-YIG endonuclease"/>
    <property type="match status" value="1"/>
</dbReference>
<dbReference type="STRING" id="1480615.AWJ14_20180"/>